<gene>
    <name evidence="2" type="ORF">GCM10023203_24840</name>
</gene>
<reference evidence="3" key="1">
    <citation type="journal article" date="2019" name="Int. J. Syst. Evol. Microbiol.">
        <title>The Global Catalogue of Microorganisms (GCM) 10K type strain sequencing project: providing services to taxonomists for standard genome sequencing and annotation.</title>
        <authorList>
            <consortium name="The Broad Institute Genomics Platform"/>
            <consortium name="The Broad Institute Genome Sequencing Center for Infectious Disease"/>
            <person name="Wu L."/>
            <person name="Ma J."/>
        </authorList>
    </citation>
    <scope>NUCLEOTIDE SEQUENCE [LARGE SCALE GENOMIC DNA]</scope>
    <source>
        <strain evidence="3">JCM 17983</strain>
    </source>
</reference>
<evidence type="ECO:0000256" key="1">
    <source>
        <dbReference type="SAM" id="Phobius"/>
    </source>
</evidence>
<proteinExistence type="predicted"/>
<sequence length="198" mass="19671">MRDLTGPLVGVSFLGGVGGAIALADAPYPRPGATGARVRTYFRGSRRAARLGATGQAISALSLARLAGTVARRSPRWRPLAVGGGAIAAASLATSAVIATTLTVRDVDDDTALRLSRSAFVAGGPVHGVGFAALTAALVLGGADALPRWLVVTGLVSAACGATSPLCFLWSPAGWLIPAGRVPGLVVAAVAGPLLSAR</sequence>
<evidence type="ECO:0000313" key="3">
    <source>
        <dbReference type="Proteomes" id="UP001500457"/>
    </source>
</evidence>
<dbReference type="Proteomes" id="UP001500457">
    <property type="component" value="Unassembled WGS sequence"/>
</dbReference>
<dbReference type="RefSeq" id="WP_274230747.1">
    <property type="nucleotide sequence ID" value="NZ_BAABHQ010000005.1"/>
</dbReference>
<evidence type="ECO:0008006" key="4">
    <source>
        <dbReference type="Google" id="ProtNLM"/>
    </source>
</evidence>
<comment type="caution">
    <text evidence="2">The sequence shown here is derived from an EMBL/GenBank/DDBJ whole genome shotgun (WGS) entry which is preliminary data.</text>
</comment>
<protein>
    <recommendedName>
        <fullName evidence="4">DUF423 domain-containing protein</fullName>
    </recommendedName>
</protein>
<name>A0ABP9ECH7_9PSEU</name>
<feature type="transmembrane region" description="Helical" evidence="1">
    <location>
        <begin position="119"/>
        <end position="142"/>
    </location>
</feature>
<organism evidence="2 3">
    <name type="scientific">Actinomycetospora straminea</name>
    <dbReference type="NCBI Taxonomy" id="663607"/>
    <lineage>
        <taxon>Bacteria</taxon>
        <taxon>Bacillati</taxon>
        <taxon>Actinomycetota</taxon>
        <taxon>Actinomycetes</taxon>
        <taxon>Pseudonocardiales</taxon>
        <taxon>Pseudonocardiaceae</taxon>
        <taxon>Actinomycetospora</taxon>
    </lineage>
</organism>
<keyword evidence="3" id="KW-1185">Reference proteome</keyword>
<keyword evidence="1" id="KW-1133">Transmembrane helix</keyword>
<evidence type="ECO:0000313" key="2">
    <source>
        <dbReference type="EMBL" id="GAA4873963.1"/>
    </source>
</evidence>
<keyword evidence="1" id="KW-0472">Membrane</keyword>
<feature type="transmembrane region" description="Helical" evidence="1">
    <location>
        <begin position="80"/>
        <end position="99"/>
    </location>
</feature>
<accession>A0ABP9ECH7</accession>
<feature type="transmembrane region" description="Helical" evidence="1">
    <location>
        <begin position="149"/>
        <end position="171"/>
    </location>
</feature>
<feature type="transmembrane region" description="Helical" evidence="1">
    <location>
        <begin position="177"/>
        <end position="197"/>
    </location>
</feature>
<keyword evidence="1" id="KW-0812">Transmembrane</keyword>
<dbReference type="EMBL" id="BAABHQ010000005">
    <property type="protein sequence ID" value="GAA4873963.1"/>
    <property type="molecule type" value="Genomic_DNA"/>
</dbReference>